<name>A0A5C6TAA2_FUSOC</name>
<evidence type="ECO:0000313" key="1">
    <source>
        <dbReference type="EMBL" id="TXC07763.1"/>
    </source>
</evidence>
<evidence type="ECO:0008006" key="3">
    <source>
        <dbReference type="Google" id="ProtNLM"/>
    </source>
</evidence>
<feature type="non-terminal residue" evidence="1">
    <location>
        <position position="1"/>
    </location>
</feature>
<gene>
    <name evidence="1" type="ORF">FocTR4_00004318</name>
</gene>
<sequence>ILTKLILLKSYCRALAQVYIAFDGWTSLNRHFFFSVNAFFPDEDTFRPRKVLLGLPTIPLAHTGENVSAVAMEALQK</sequence>
<protein>
    <recommendedName>
        <fullName evidence="3">DDE-1 domain-containing protein</fullName>
    </recommendedName>
</protein>
<evidence type="ECO:0000313" key="2">
    <source>
        <dbReference type="Proteomes" id="UP000321331"/>
    </source>
</evidence>
<accession>A0A5C6TAA2</accession>
<dbReference type="Proteomes" id="UP000321331">
    <property type="component" value="Unassembled WGS sequence"/>
</dbReference>
<dbReference type="AlphaFoldDB" id="A0A5C6TAA2"/>
<reference evidence="1 2" key="1">
    <citation type="submission" date="2019-07" db="EMBL/GenBank/DDBJ databases">
        <title>The First High-Quality Draft Genome Sequence of the Causal Agent of the Current Panama Disease Epidemic.</title>
        <authorList>
            <person name="Warmington R.J."/>
            <person name="Kay W."/>
            <person name="Jeffries A."/>
            <person name="Bebber D."/>
            <person name="Moore K."/>
            <person name="Studholme D.J."/>
        </authorList>
    </citation>
    <scope>NUCLEOTIDE SEQUENCE [LARGE SCALE GENOMIC DNA]</scope>
    <source>
        <strain evidence="1 2">TR4</strain>
    </source>
</reference>
<dbReference type="EMBL" id="VMNF01000005">
    <property type="protein sequence ID" value="TXC07763.1"/>
    <property type="molecule type" value="Genomic_DNA"/>
</dbReference>
<organism evidence="1 2">
    <name type="scientific">Fusarium oxysporum f. sp. cubense</name>
    <dbReference type="NCBI Taxonomy" id="61366"/>
    <lineage>
        <taxon>Eukaryota</taxon>
        <taxon>Fungi</taxon>
        <taxon>Dikarya</taxon>
        <taxon>Ascomycota</taxon>
        <taxon>Pezizomycotina</taxon>
        <taxon>Sordariomycetes</taxon>
        <taxon>Hypocreomycetidae</taxon>
        <taxon>Hypocreales</taxon>
        <taxon>Nectriaceae</taxon>
        <taxon>Fusarium</taxon>
        <taxon>Fusarium oxysporum species complex</taxon>
    </lineage>
</organism>
<proteinExistence type="predicted"/>
<comment type="caution">
    <text evidence="1">The sequence shown here is derived from an EMBL/GenBank/DDBJ whole genome shotgun (WGS) entry which is preliminary data.</text>
</comment>